<proteinExistence type="predicted"/>
<protein>
    <submittedName>
        <fullName evidence="1">Uncharacterized protein</fullName>
    </submittedName>
</protein>
<dbReference type="EMBL" id="CM044708">
    <property type="protein sequence ID" value="KAI5649679.1"/>
    <property type="molecule type" value="Genomic_DNA"/>
</dbReference>
<gene>
    <name evidence="1" type="ORF">M9H77_35684</name>
</gene>
<dbReference type="Proteomes" id="UP001060085">
    <property type="component" value="Linkage Group LG08"/>
</dbReference>
<evidence type="ECO:0000313" key="1">
    <source>
        <dbReference type="EMBL" id="KAI5649679.1"/>
    </source>
</evidence>
<sequence>MVSLATHFSAFVFLFLIGIRRLFCSFSIFLNNPSQYRSKLWYLSEPKWKNFDFYFLLIALPIASFCDIFFFLAVSGHPTYRFSLFQQSLLIFLFWALLILIILKESLDLSSVPESFVFICGAVAFLFEYKMNGNGILGLGSVGYEILDGLALVCAACCLYLSIWPSAFFAEFLLSSGIILKGTWVVQVGLTFYTDAFGLKGCGKIAVVRDHGQADVLCDLEEDKFRGMALIKLLFIGHVTVVLITCFTLFGVLHRNSNMRSGEASGPLLARIRSEATVMNQPPEFEIE</sequence>
<name>A0ACB9ZRF5_CATRO</name>
<reference evidence="2" key="1">
    <citation type="journal article" date="2023" name="Nat. Plants">
        <title>Single-cell RNA sequencing provides a high-resolution roadmap for understanding the multicellular compartmentation of specialized metabolism.</title>
        <authorList>
            <person name="Sun S."/>
            <person name="Shen X."/>
            <person name="Li Y."/>
            <person name="Li Y."/>
            <person name="Wang S."/>
            <person name="Li R."/>
            <person name="Zhang H."/>
            <person name="Shen G."/>
            <person name="Guo B."/>
            <person name="Wei J."/>
            <person name="Xu J."/>
            <person name="St-Pierre B."/>
            <person name="Chen S."/>
            <person name="Sun C."/>
        </authorList>
    </citation>
    <scope>NUCLEOTIDE SEQUENCE [LARGE SCALE GENOMIC DNA]</scope>
</reference>
<evidence type="ECO:0000313" key="2">
    <source>
        <dbReference type="Proteomes" id="UP001060085"/>
    </source>
</evidence>
<keyword evidence="2" id="KW-1185">Reference proteome</keyword>
<organism evidence="1 2">
    <name type="scientific">Catharanthus roseus</name>
    <name type="common">Madagascar periwinkle</name>
    <name type="synonym">Vinca rosea</name>
    <dbReference type="NCBI Taxonomy" id="4058"/>
    <lineage>
        <taxon>Eukaryota</taxon>
        <taxon>Viridiplantae</taxon>
        <taxon>Streptophyta</taxon>
        <taxon>Embryophyta</taxon>
        <taxon>Tracheophyta</taxon>
        <taxon>Spermatophyta</taxon>
        <taxon>Magnoliopsida</taxon>
        <taxon>eudicotyledons</taxon>
        <taxon>Gunneridae</taxon>
        <taxon>Pentapetalae</taxon>
        <taxon>asterids</taxon>
        <taxon>lamiids</taxon>
        <taxon>Gentianales</taxon>
        <taxon>Apocynaceae</taxon>
        <taxon>Rauvolfioideae</taxon>
        <taxon>Vinceae</taxon>
        <taxon>Catharanthinae</taxon>
        <taxon>Catharanthus</taxon>
    </lineage>
</organism>
<comment type="caution">
    <text evidence="1">The sequence shown here is derived from an EMBL/GenBank/DDBJ whole genome shotgun (WGS) entry which is preliminary data.</text>
</comment>
<accession>A0ACB9ZRF5</accession>